<evidence type="ECO:0000313" key="3">
    <source>
        <dbReference type="Proteomes" id="UP000663855"/>
    </source>
</evidence>
<organism evidence="1 3">
    <name type="scientific">Rotaria magnacalcarata</name>
    <dbReference type="NCBI Taxonomy" id="392030"/>
    <lineage>
        <taxon>Eukaryota</taxon>
        <taxon>Metazoa</taxon>
        <taxon>Spiralia</taxon>
        <taxon>Gnathifera</taxon>
        <taxon>Rotifera</taxon>
        <taxon>Eurotatoria</taxon>
        <taxon>Bdelloidea</taxon>
        <taxon>Philodinida</taxon>
        <taxon>Philodinidae</taxon>
        <taxon>Rotaria</taxon>
    </lineage>
</organism>
<protein>
    <submittedName>
        <fullName evidence="1">Uncharacterized protein</fullName>
    </submittedName>
</protein>
<dbReference type="Proteomes" id="UP000681967">
    <property type="component" value="Unassembled WGS sequence"/>
</dbReference>
<evidence type="ECO:0000313" key="1">
    <source>
        <dbReference type="EMBL" id="CAF1577827.1"/>
    </source>
</evidence>
<proteinExistence type="predicted"/>
<gene>
    <name evidence="2" type="ORF">BYL167_LOCUS55276</name>
    <name evidence="1" type="ORF">CJN711_LOCUS32655</name>
</gene>
<name>A0A815Z4Y0_9BILA</name>
<accession>A0A815Z4Y0</accession>
<dbReference type="EMBL" id="CAJNOV010015661">
    <property type="protein sequence ID" value="CAF1577827.1"/>
    <property type="molecule type" value="Genomic_DNA"/>
</dbReference>
<dbReference type="Proteomes" id="UP000663855">
    <property type="component" value="Unassembled WGS sequence"/>
</dbReference>
<reference evidence="1" key="1">
    <citation type="submission" date="2021-02" db="EMBL/GenBank/DDBJ databases">
        <authorList>
            <person name="Nowell W R."/>
        </authorList>
    </citation>
    <scope>NUCLEOTIDE SEQUENCE</scope>
</reference>
<evidence type="ECO:0000313" key="2">
    <source>
        <dbReference type="EMBL" id="CAF4995119.1"/>
    </source>
</evidence>
<sequence>MTVGARAHEATLILFLCYARHHDFQYSDGRRRVQQSIEKILSDEDEPAGSNEFSATSKDLNRYTEVLSEA</sequence>
<dbReference type="EMBL" id="CAJOBH010204403">
    <property type="protein sequence ID" value="CAF4995119.1"/>
    <property type="molecule type" value="Genomic_DNA"/>
</dbReference>
<comment type="caution">
    <text evidence="1">The sequence shown here is derived from an EMBL/GenBank/DDBJ whole genome shotgun (WGS) entry which is preliminary data.</text>
</comment>
<dbReference type="AlphaFoldDB" id="A0A815Z4Y0"/>
<feature type="non-terminal residue" evidence="1">
    <location>
        <position position="70"/>
    </location>
</feature>